<name>A0A401GTK7_9APHY</name>
<keyword evidence="4" id="KW-1185">Reference proteome</keyword>
<dbReference type="EMBL" id="BFAD01000008">
    <property type="protein sequence ID" value="GBE85547.1"/>
    <property type="molecule type" value="Genomic_DNA"/>
</dbReference>
<evidence type="ECO:0000313" key="3">
    <source>
        <dbReference type="EMBL" id="GBE85547.1"/>
    </source>
</evidence>
<reference evidence="3 4" key="1">
    <citation type="journal article" date="2018" name="Sci. Rep.">
        <title>Genome sequence of the cauliflower mushroom Sparassis crispa (Hanabiratake) and its association with beneficial usage.</title>
        <authorList>
            <person name="Kiyama R."/>
            <person name="Furutani Y."/>
            <person name="Kawaguchi K."/>
            <person name="Nakanishi T."/>
        </authorList>
    </citation>
    <scope>NUCLEOTIDE SEQUENCE [LARGE SCALE GENOMIC DNA]</scope>
</reference>
<dbReference type="EMBL" id="BFAD01000008">
    <property type="protein sequence ID" value="GBE85535.1"/>
    <property type="molecule type" value="Genomic_DNA"/>
</dbReference>
<evidence type="ECO:0000256" key="1">
    <source>
        <dbReference type="SAM" id="MobiDB-lite"/>
    </source>
</evidence>
<proteinExistence type="predicted"/>
<evidence type="ECO:0000313" key="2">
    <source>
        <dbReference type="EMBL" id="GBE85535.1"/>
    </source>
</evidence>
<feature type="region of interest" description="Disordered" evidence="1">
    <location>
        <begin position="91"/>
        <end position="121"/>
    </location>
</feature>
<gene>
    <name evidence="2" type="ORF">SCP_0800520</name>
    <name evidence="3" type="ORF">SCP_0800640</name>
</gene>
<evidence type="ECO:0000313" key="4">
    <source>
        <dbReference type="Proteomes" id="UP000287166"/>
    </source>
</evidence>
<dbReference type="Proteomes" id="UP000287166">
    <property type="component" value="Unassembled WGS sequence"/>
</dbReference>
<comment type="caution">
    <text evidence="3">The sequence shown here is derived from an EMBL/GenBank/DDBJ whole genome shotgun (WGS) entry which is preliminary data.</text>
</comment>
<accession>A0A401GTK7</accession>
<protein>
    <submittedName>
        <fullName evidence="3">Uncharacterized protein</fullName>
    </submittedName>
</protein>
<dbReference type="RefSeq" id="XP_027616448.1">
    <property type="nucleotide sequence ID" value="XM_027760647.1"/>
</dbReference>
<dbReference type="GeneID" id="38782452"/>
<sequence length="270" mass="29961">MGVFHTSSVLETSEHHVLPWDLLLTESEAEWTSIQPSVIVSRPGEQRPSRSETQTEEEVEMELALKHPDRRNPDIGGVLLFRKPEIAFRSEERGNIDTAEHGPLPERPRTPLGHELEPASHDTDSVWAYSVELDGPDGSMSSVEPNGPNGWMLDAAVAPAFHTYHFKFMCTAGQLRDKLMTTVKGASPVDGKVRCEYRTRKLEYADVSLQDLAILRPGPGDYAIMCKRGPNFGAYGKTMQGVADPLVLVLEEGGRTLRVDRDDLAQLVCK</sequence>
<dbReference type="AlphaFoldDB" id="A0A401GTK7"/>
<dbReference type="InParanoid" id="A0A401GTK7"/>
<organism evidence="3 4">
    <name type="scientific">Sparassis crispa</name>
    <dbReference type="NCBI Taxonomy" id="139825"/>
    <lineage>
        <taxon>Eukaryota</taxon>
        <taxon>Fungi</taxon>
        <taxon>Dikarya</taxon>
        <taxon>Basidiomycota</taxon>
        <taxon>Agaricomycotina</taxon>
        <taxon>Agaricomycetes</taxon>
        <taxon>Polyporales</taxon>
        <taxon>Sparassidaceae</taxon>
        <taxon>Sparassis</taxon>
    </lineage>
</organism>